<accession>A0A1J4KEJ0</accession>
<protein>
    <recommendedName>
        <fullName evidence="7">DUF3447 domain-containing protein</fullName>
    </recommendedName>
</protein>
<dbReference type="InterPro" id="IPR002110">
    <property type="entry name" value="Ankyrin_rpt"/>
</dbReference>
<evidence type="ECO:0000256" key="2">
    <source>
        <dbReference type="ARBA" id="ARBA00023043"/>
    </source>
</evidence>
<reference evidence="5" key="1">
    <citation type="submission" date="2016-10" db="EMBL/GenBank/DDBJ databases">
        <authorList>
            <person name="Benchimol M."/>
            <person name="Almeida L.G."/>
            <person name="Vasconcelos A.T."/>
            <person name="Perreira-Neves A."/>
            <person name="Rosa I.A."/>
            <person name="Tasca T."/>
            <person name="Bogo M.R."/>
            <person name="de Souza W."/>
        </authorList>
    </citation>
    <scope>NUCLEOTIDE SEQUENCE [LARGE SCALE GENOMIC DNA]</scope>
    <source>
        <strain evidence="5">K</strain>
    </source>
</reference>
<dbReference type="Pfam" id="PF12796">
    <property type="entry name" value="Ank_2"/>
    <property type="match status" value="2"/>
</dbReference>
<dbReference type="Gene3D" id="1.25.40.20">
    <property type="entry name" value="Ankyrin repeat-containing domain"/>
    <property type="match status" value="3"/>
</dbReference>
<dbReference type="EMBL" id="MLAK01000680">
    <property type="protein sequence ID" value="OHT08014.1"/>
    <property type="molecule type" value="Genomic_DNA"/>
</dbReference>
<feature type="repeat" description="ANK" evidence="3">
    <location>
        <begin position="257"/>
        <end position="289"/>
    </location>
</feature>
<keyword evidence="1" id="KW-0677">Repeat</keyword>
<dbReference type="Proteomes" id="UP000179807">
    <property type="component" value="Unassembled WGS sequence"/>
</dbReference>
<dbReference type="SUPFAM" id="SSF48403">
    <property type="entry name" value="Ankyrin repeat"/>
    <property type="match status" value="3"/>
</dbReference>
<evidence type="ECO:0000256" key="4">
    <source>
        <dbReference type="SAM" id="Coils"/>
    </source>
</evidence>
<feature type="coiled-coil region" evidence="4">
    <location>
        <begin position="956"/>
        <end position="1017"/>
    </location>
</feature>
<comment type="caution">
    <text evidence="5">The sequence shown here is derived from an EMBL/GenBank/DDBJ whole genome shotgun (WGS) entry which is preliminary data.</text>
</comment>
<evidence type="ECO:0000256" key="3">
    <source>
        <dbReference type="PROSITE-ProRule" id="PRU00023"/>
    </source>
</evidence>
<dbReference type="GeneID" id="94837972"/>
<evidence type="ECO:0000256" key="1">
    <source>
        <dbReference type="ARBA" id="ARBA00022737"/>
    </source>
</evidence>
<dbReference type="OrthoDB" id="341259at2759"/>
<organism evidence="5 6">
    <name type="scientific">Tritrichomonas foetus</name>
    <dbReference type="NCBI Taxonomy" id="1144522"/>
    <lineage>
        <taxon>Eukaryota</taxon>
        <taxon>Metamonada</taxon>
        <taxon>Parabasalia</taxon>
        <taxon>Tritrichomonadida</taxon>
        <taxon>Tritrichomonadidae</taxon>
        <taxon>Tritrichomonas</taxon>
    </lineage>
</organism>
<evidence type="ECO:0000313" key="6">
    <source>
        <dbReference type="Proteomes" id="UP000179807"/>
    </source>
</evidence>
<keyword evidence="2 3" id="KW-0040">ANK repeat</keyword>
<sequence>MGGNSSSPHDKQMDVVLNEQIDLIKEHQENEVCYNLFLHNFFKVIRKKEFYALPIEIIQKFFDDVGALDIKEGQKIIKKLIDYADDEKEATEFIKQLIPHIIIKTPLPKDKKSSESGKGSREFSTMPLSLDKALFMKVFKSSYNGKVVKKFVLDPSVIDWDSNEWEQQKEMFINEKQQNVNVIPHTKDTARVLKHNKISELWLNNVTSKCKPFEKIPSKPFFLWEKSVHKAAYKGDNKSFTYNLYCCPLLIDLPDENKETPAHHATRGGHAILITTLHNLGADFTAANKDGSLPLHCTKNRAVIKTLSSLGYDINTRNAQDESLLDIKTREFDKVMIEELISLGANIFEPNSKGVYWMQNTFHHEYFGKMDKPKFDKFVRTCLFQNKEACWNENEIYLELIQRPQKEHEQLDIEDINQSVVNQDNERIKILLALGANCDAPHQEEEYLNYTNVMICAENGYLETVKIIGPNFANMNILFPNGTNPFWVASFKRHFETALAIRDLGGDMNILCNDGYTLLHWAYKNKDKEIFDFLLDAGASCNVKDSLCQTVQFIAFLEENDEIAEMLQDKYNGDINSQDKDGNSLAHIALINNSLKRLEYLISRKISLELKNVMGHSPFLLVYTTTMNFEYLDFLLKNGANINTTDFQGNNPLHVCLKYTEVNLDGFKYLLKNKVDINMQNNDQEFPIAVAIAMGHNKYGKKLLKMGCIINDKTSPNEPIAAALKRHDQKWFEKLLKHGANAANEKFPVLAEYIQMPFFSYKIFKKIPEKNIIVGAPLQVAMYLKMQKVAEYIWDLSEDDSQLRNKLTHTKDSKLGRIPLSTAIETSNDYFVSQLARPEFDLRTPDNTGITPFMFACISNNIKYISKLFDLLDLDDINALDNDKNSGPTYCAINNNVELCNTLFVAGVDVRKCKADENGIISHYRYLLDTYDQIHEEALDNKIKADDHLRVLEYEYHELERKESSIESDLKSLNKKISNYNSSSNSIYDRDSLVSEKRRLERKIKKYNSKAKALAKDIEKGVKTARKYNDRYEIVHNATRKDILTNLSYLASLAENDGDIGKRAFNLGRTLKKVAGIAAVGLLML</sequence>
<dbReference type="RefSeq" id="XP_068361150.1">
    <property type="nucleotide sequence ID" value="XM_068503268.1"/>
</dbReference>
<feature type="repeat" description="ANK" evidence="3">
    <location>
        <begin position="514"/>
        <end position="546"/>
    </location>
</feature>
<dbReference type="SMART" id="SM00248">
    <property type="entry name" value="ANK"/>
    <property type="match status" value="11"/>
</dbReference>
<dbReference type="PROSITE" id="PS50088">
    <property type="entry name" value="ANK_REPEAT"/>
    <property type="match status" value="3"/>
</dbReference>
<dbReference type="VEuPathDB" id="TrichDB:TRFO_23636"/>
<feature type="repeat" description="ANK" evidence="3">
    <location>
        <begin position="648"/>
        <end position="682"/>
    </location>
</feature>
<evidence type="ECO:0000313" key="5">
    <source>
        <dbReference type="EMBL" id="OHT08014.1"/>
    </source>
</evidence>
<dbReference type="PROSITE" id="PS50297">
    <property type="entry name" value="ANK_REP_REGION"/>
    <property type="match status" value="1"/>
</dbReference>
<evidence type="ECO:0008006" key="7">
    <source>
        <dbReference type="Google" id="ProtNLM"/>
    </source>
</evidence>
<keyword evidence="4" id="KW-0175">Coiled coil</keyword>
<keyword evidence="6" id="KW-1185">Reference proteome</keyword>
<gene>
    <name evidence="5" type="ORF">TRFO_23636</name>
</gene>
<name>A0A1J4KEJ0_9EUKA</name>
<dbReference type="InterPro" id="IPR036770">
    <property type="entry name" value="Ankyrin_rpt-contain_sf"/>
</dbReference>
<dbReference type="PANTHER" id="PTHR24198:SF165">
    <property type="entry name" value="ANKYRIN REPEAT-CONTAINING PROTEIN-RELATED"/>
    <property type="match status" value="1"/>
</dbReference>
<proteinExistence type="predicted"/>
<dbReference type="PANTHER" id="PTHR24198">
    <property type="entry name" value="ANKYRIN REPEAT AND PROTEIN KINASE DOMAIN-CONTAINING PROTEIN"/>
    <property type="match status" value="1"/>
</dbReference>
<dbReference type="AlphaFoldDB" id="A0A1J4KEJ0"/>